<reference evidence="1" key="1">
    <citation type="journal article" date="2019" name="BMC Genomics">
        <title>A new reference genome for Sorghum bicolor reveals high levels of sequence similarity between sweet and grain genotypes: implications for the genetics of sugar metabolism.</title>
        <authorList>
            <person name="Cooper E.A."/>
            <person name="Brenton Z.W."/>
            <person name="Flinn B.S."/>
            <person name="Jenkins J."/>
            <person name="Shu S."/>
            <person name="Flowers D."/>
            <person name="Luo F."/>
            <person name="Wang Y."/>
            <person name="Xia P."/>
            <person name="Barry K."/>
            <person name="Daum C."/>
            <person name="Lipzen A."/>
            <person name="Yoshinaga Y."/>
            <person name="Schmutz J."/>
            <person name="Saski C."/>
            <person name="Vermerris W."/>
            <person name="Kresovich S."/>
        </authorList>
    </citation>
    <scope>NUCLEOTIDE SEQUENCE</scope>
</reference>
<sequence>MAVTNSPPLMLSCLAWDSRPAAVMRRVAQHLHPHPQKPPAAACPRFFLAQQLVGEFCSRIKDLRFLIKSSIVVVSVSPSLHEPRGITRFPQHFPGLEMQCRSNRGCSQHLGTFHRGAGR</sequence>
<organism evidence="1 2">
    <name type="scientific">Sorghum bicolor</name>
    <name type="common">Sorghum</name>
    <name type="synonym">Sorghum vulgare</name>
    <dbReference type="NCBI Taxonomy" id="4558"/>
    <lineage>
        <taxon>Eukaryota</taxon>
        <taxon>Viridiplantae</taxon>
        <taxon>Streptophyta</taxon>
        <taxon>Embryophyta</taxon>
        <taxon>Tracheophyta</taxon>
        <taxon>Spermatophyta</taxon>
        <taxon>Magnoliopsida</taxon>
        <taxon>Liliopsida</taxon>
        <taxon>Poales</taxon>
        <taxon>Poaceae</taxon>
        <taxon>PACMAD clade</taxon>
        <taxon>Panicoideae</taxon>
        <taxon>Andropogonodae</taxon>
        <taxon>Andropogoneae</taxon>
        <taxon>Sorghinae</taxon>
        <taxon>Sorghum</taxon>
    </lineage>
</organism>
<accession>A0A921QXZ5</accession>
<proteinExistence type="predicted"/>
<reference evidence="1" key="2">
    <citation type="submission" date="2020-10" db="EMBL/GenBank/DDBJ databases">
        <authorList>
            <person name="Cooper E.A."/>
            <person name="Brenton Z.W."/>
            <person name="Flinn B.S."/>
            <person name="Jenkins J."/>
            <person name="Shu S."/>
            <person name="Flowers D."/>
            <person name="Luo F."/>
            <person name="Wang Y."/>
            <person name="Xia P."/>
            <person name="Barry K."/>
            <person name="Daum C."/>
            <person name="Lipzen A."/>
            <person name="Yoshinaga Y."/>
            <person name="Schmutz J."/>
            <person name="Saski C."/>
            <person name="Vermerris W."/>
            <person name="Kresovich S."/>
        </authorList>
    </citation>
    <scope>NUCLEOTIDE SEQUENCE</scope>
</reference>
<dbReference type="EMBL" id="CM027684">
    <property type="protein sequence ID" value="KAG0529177.1"/>
    <property type="molecule type" value="Genomic_DNA"/>
</dbReference>
<evidence type="ECO:0000313" key="2">
    <source>
        <dbReference type="Proteomes" id="UP000807115"/>
    </source>
</evidence>
<protein>
    <submittedName>
        <fullName evidence="1">Uncharacterized protein</fullName>
    </submittedName>
</protein>
<gene>
    <name evidence="1" type="ORF">BDA96_05G075900</name>
</gene>
<name>A0A921QXZ5_SORBI</name>
<dbReference type="AlphaFoldDB" id="A0A921QXZ5"/>
<comment type="caution">
    <text evidence="1">The sequence shown here is derived from an EMBL/GenBank/DDBJ whole genome shotgun (WGS) entry which is preliminary data.</text>
</comment>
<dbReference type="Proteomes" id="UP000807115">
    <property type="component" value="Chromosome 5"/>
</dbReference>
<evidence type="ECO:0000313" key="1">
    <source>
        <dbReference type="EMBL" id="KAG0529177.1"/>
    </source>
</evidence>